<comment type="caution">
    <text evidence="1">The sequence shown here is derived from an EMBL/GenBank/DDBJ whole genome shotgun (WGS) entry which is preliminary data.</text>
</comment>
<protein>
    <submittedName>
        <fullName evidence="1">Uncharacterized protein</fullName>
    </submittedName>
</protein>
<sequence length="136" mass="15677">MEEQQTGAHTERVFGNLIASSTPEVSGQYRYFANVFEKVPLGNRTFSQQVQHCPGQEAEMPLLDRSWAKSDHSPLRFVRFGSFLLANVKDFHWFKYRGRHSRFLPLCQRAKSDAASTRRSLESAGLPYAWLLPRMI</sequence>
<evidence type="ECO:0000313" key="1">
    <source>
        <dbReference type="EMBL" id="GFT48952.1"/>
    </source>
</evidence>
<accession>A0A8X6TRU2</accession>
<name>A0A8X6TRU2_NEPPI</name>
<organism evidence="1 2">
    <name type="scientific">Nephila pilipes</name>
    <name type="common">Giant wood spider</name>
    <name type="synonym">Nephila maculata</name>
    <dbReference type="NCBI Taxonomy" id="299642"/>
    <lineage>
        <taxon>Eukaryota</taxon>
        <taxon>Metazoa</taxon>
        <taxon>Ecdysozoa</taxon>
        <taxon>Arthropoda</taxon>
        <taxon>Chelicerata</taxon>
        <taxon>Arachnida</taxon>
        <taxon>Araneae</taxon>
        <taxon>Araneomorphae</taxon>
        <taxon>Entelegynae</taxon>
        <taxon>Araneoidea</taxon>
        <taxon>Nephilidae</taxon>
        <taxon>Nephila</taxon>
    </lineage>
</organism>
<keyword evidence="2" id="KW-1185">Reference proteome</keyword>
<dbReference type="EMBL" id="BMAW01065127">
    <property type="protein sequence ID" value="GFT48952.1"/>
    <property type="molecule type" value="Genomic_DNA"/>
</dbReference>
<reference evidence="1" key="1">
    <citation type="submission" date="2020-08" db="EMBL/GenBank/DDBJ databases">
        <title>Multicomponent nature underlies the extraordinary mechanical properties of spider dragline silk.</title>
        <authorList>
            <person name="Kono N."/>
            <person name="Nakamura H."/>
            <person name="Mori M."/>
            <person name="Yoshida Y."/>
            <person name="Ohtoshi R."/>
            <person name="Malay A.D."/>
            <person name="Moran D.A.P."/>
            <person name="Tomita M."/>
            <person name="Numata K."/>
            <person name="Arakawa K."/>
        </authorList>
    </citation>
    <scope>NUCLEOTIDE SEQUENCE</scope>
</reference>
<dbReference type="Proteomes" id="UP000887013">
    <property type="component" value="Unassembled WGS sequence"/>
</dbReference>
<dbReference type="AlphaFoldDB" id="A0A8X6TRU2"/>
<evidence type="ECO:0000313" key="2">
    <source>
        <dbReference type="Proteomes" id="UP000887013"/>
    </source>
</evidence>
<proteinExistence type="predicted"/>
<gene>
    <name evidence="1" type="ORF">NPIL_382651</name>
</gene>